<dbReference type="GeneID" id="94694232"/>
<proteinExistence type="predicted"/>
<dbReference type="RefSeq" id="WP_074921617.1">
    <property type="nucleotide sequence ID" value="NZ_CP141274.1"/>
</dbReference>
<feature type="domain" description="DUF6351" evidence="1">
    <location>
        <begin position="36"/>
        <end position="747"/>
    </location>
</feature>
<evidence type="ECO:0000259" key="1">
    <source>
        <dbReference type="Pfam" id="PF19878"/>
    </source>
</evidence>
<name>A0A1H3M9V7_9BURK</name>
<dbReference type="Proteomes" id="UP000183417">
    <property type="component" value="Unassembled WGS sequence"/>
</dbReference>
<organism evidence="2 3">
    <name type="scientific">Delftia lacustris</name>
    <dbReference type="NCBI Taxonomy" id="558537"/>
    <lineage>
        <taxon>Bacteria</taxon>
        <taxon>Pseudomonadati</taxon>
        <taxon>Pseudomonadota</taxon>
        <taxon>Betaproteobacteria</taxon>
        <taxon>Burkholderiales</taxon>
        <taxon>Comamonadaceae</taxon>
        <taxon>Delftia</taxon>
    </lineage>
</organism>
<reference evidence="2 3" key="1">
    <citation type="submission" date="2016-10" db="EMBL/GenBank/DDBJ databases">
        <authorList>
            <person name="de Groot N.N."/>
        </authorList>
    </citation>
    <scope>NUCLEOTIDE SEQUENCE [LARGE SCALE GENOMIC DNA]</scope>
    <source>
        <strain evidence="2 3">LMG 24775</strain>
    </source>
</reference>
<sequence>MKQPTPFSGMVAAATLASVLTACGGSGDSGLGVIEIRSLSNRADMISDGNAYIEIVLPKGSPPGALKVALNGTDVTARFAQRANGRILGRVEGLRVGANILTATAAGSARARLDITNHGRGDPIFAGPQTAPWICATRNGAQATVSVPGTALSATVTTRVSGLDTDPVDVQCNTRTQYTYYYMPKARQGRACTMGPAGATPCHVAYDPSQRPADSEIADFTNDRGDTVKHLLRLETGVMGRGTYQILAYHDPALAWTPWEPQKGWNGKVLWRFGAAASGNRFQEPAVNLLDQFSGSLPFDPNALAAGHMVVKAMLTNHLHNNNELLAAENMMRIKEHLFENYGEVRYTMGDGDSGGSMMQTVIASAMPGLLQGIQTGLSYPDAVSTWMETRDCGLLSNYYRTAAGQALSDTAKAAINGHPASYCDKWVGSFIAPQNPRLPDNCGVGFPASIVYDPRTRGQGVRCSIHDMLVPVFGTFKDTDGHTKPQLPYDNTGLQYGLKALQSGAIDAEAFVQLNEGIGSYTNDMDWTGGTASRPAARERAVASLLPRLYSSGLTSNGRNLSQVAIIDLRPEGGSDIHMTWRSLQQRARLDAANGHHDNHVIRASKGMVPLLIAPAMRREAFVMMDRWLTAVERDTTGAALAQKVVRNRPSDVRDGCIAATGAAPSDLDKVLALDDPACPLKPTLSPRQLAGGPLAEDIYQCQLKPLSFTSPEYAGITFSPAQQKRLAAVFAAGVCDWSQAGTGQSQEAAFLTDFSAGPAGTKAGPAPVSRND</sequence>
<accession>A0A1H3M9V7</accession>
<gene>
    <name evidence="2" type="ORF">SAMN05421547_107166</name>
</gene>
<evidence type="ECO:0000313" key="2">
    <source>
        <dbReference type="EMBL" id="SDY72989.1"/>
    </source>
</evidence>
<protein>
    <recommendedName>
        <fullName evidence="1">DUF6351 domain-containing protein</fullName>
    </recommendedName>
</protein>
<dbReference type="InterPro" id="IPR045556">
    <property type="entry name" value="DUF6351"/>
</dbReference>
<dbReference type="AlphaFoldDB" id="A0A1H3M9V7"/>
<dbReference type="PROSITE" id="PS51257">
    <property type="entry name" value="PROKAR_LIPOPROTEIN"/>
    <property type="match status" value="1"/>
</dbReference>
<evidence type="ECO:0000313" key="3">
    <source>
        <dbReference type="Proteomes" id="UP000183417"/>
    </source>
</evidence>
<dbReference type="EMBL" id="FNPE01000007">
    <property type="protein sequence ID" value="SDY72989.1"/>
    <property type="molecule type" value="Genomic_DNA"/>
</dbReference>
<dbReference type="Pfam" id="PF19878">
    <property type="entry name" value="DUF6351"/>
    <property type="match status" value="1"/>
</dbReference>